<comment type="similarity">
    <text evidence="5">Belongs to the protein kinase superfamily. Ser/Thr protein kinase family. GCN2 subfamily.</text>
</comment>
<evidence type="ECO:0000256" key="6">
    <source>
        <dbReference type="SAM" id="MobiDB-lite"/>
    </source>
</evidence>
<feature type="region of interest" description="Disordered" evidence="6">
    <location>
        <begin position="581"/>
        <end position="607"/>
    </location>
</feature>
<feature type="region of interest" description="Disordered" evidence="6">
    <location>
        <begin position="34"/>
        <end position="73"/>
    </location>
</feature>
<feature type="compositionally biased region" description="Pro residues" evidence="6">
    <location>
        <begin position="361"/>
        <end position="378"/>
    </location>
</feature>
<keyword evidence="1" id="KW-0808">Transferase</keyword>
<dbReference type="Gene3D" id="1.10.510.10">
    <property type="entry name" value="Transferase(Phosphotransferase) domain 1"/>
    <property type="match status" value="1"/>
</dbReference>
<feature type="compositionally biased region" description="Polar residues" evidence="6">
    <location>
        <begin position="589"/>
        <end position="602"/>
    </location>
</feature>
<feature type="region of interest" description="Disordered" evidence="6">
    <location>
        <begin position="294"/>
        <end position="439"/>
    </location>
</feature>
<evidence type="ECO:0000256" key="2">
    <source>
        <dbReference type="ARBA" id="ARBA00022741"/>
    </source>
</evidence>
<dbReference type="PROSITE" id="PS50011">
    <property type="entry name" value="PROTEIN_KINASE_DOM"/>
    <property type="match status" value="1"/>
</dbReference>
<dbReference type="InterPro" id="IPR000719">
    <property type="entry name" value="Prot_kinase_dom"/>
</dbReference>
<dbReference type="PANTHER" id="PTHR11042:SF196">
    <property type="entry name" value="MITOSIS INHIBITOR PROTEIN KINASE SWE1"/>
    <property type="match status" value="1"/>
</dbReference>
<evidence type="ECO:0000259" key="7">
    <source>
        <dbReference type="PROSITE" id="PS50011"/>
    </source>
</evidence>
<sequence>MSFGNSGGGTLTLPSPTHHNHIDVQSAVRTLRRSISRSPSKFNLSRSASQGSDLSCTSTPSQQSPTPASPSLRRMASQQFFSSPTNAQAPTANQILAQSHTPLATPFRPSAKLSLRSGKSASKIVSPSGLGAASKSISRRASPKSPSKRALNSAPSTAGNSTPSSSLEVDVSGQENFGLFRARSPAPRRSFEKSKSRHSMHLDVSGASQTMSRFPDGALTPTGTVSPLKRSDATVDLDQTTFGSPKAKRRSYGPSSFGSDFNVFEQGPKSPNFDIHDESTREYDWTGGSIGDNYSTESRASPAAPVVVPRRAGSLRRSTLQQRERTSWGKRQAAMKLAELQNNGMSTPVKGRPRLSLDHYMPPPQRDSPFGTPTPLPNPSVHNQTQQQQQQQQPQSQQAHPLSRTMTASSSNSSIPDESPMHFPSISEKPRAPMNWSKSLPIGAVRPTADDEFNNVGSVSTPNYKDAKPFFGAFASTGLVSKMTRNPELEPVGRGGRAMPDTPCKKQYNGFATYPQPVPGSAMKGRGKHIKHTFGAPSTPFNPIGSQSEGQNTFGQPASRPGLFSGFGSRHTRKGSLLSLYSEDGHNSPVDTSGDSFMTTDQDLPPTPTKYQLLDEEAGSTTPNDSPTANRHMTVPTSAFGIGKWQQQDTFATCEYTPSKGSCNSVVGVYEASADEASESPSSAVSATSAPISYSLPSFSRTRAKRESLSTPSPLETKTMAVTDKPTKRVEFAKSLSVISASPLERIDFAEKASPKTPTEAVAPLDASRLSISNPNDRLLFPSIGGKKSLFPPATPTTRQEAFPLFAERRAITPTNGLGLQEADASLLDRFGKVEYIGQGEFSQVYRVVKSARPEGLDQTVSFSTPTHTPKSPSPNDVFAVKKLRLPFKGTGDRALRMREVSALEALRGAEHIVQLIDSWEEKNNLYIQTEYCEEGSLDLFLAKVGLKGRLDDFRIWKIMLELCHGLQHIHNAGFVHLDLKPANILINFEGTLKIGDFGMAAALPIEKGPDFEGDREYLALEVLRGEIEKPADVFSLGLIMLEIAANVKLPDNGATWTALRKDDFSEVPLLTQDANSVVRDATGMPIDETDRSVSSSDEGTSMKPIRRSYTFRNAGRYSGNLFGSVKKAELLDPPDFMKDPDNSNSLDNVVKWLLTSDPATRPTVSQLLELRSLHWVAARQRAGATVYEGNWGPSDESLEPRTPLTLDTSPDTPDTEMTDV</sequence>
<accession>A0ABR1VA80</accession>
<feature type="compositionally biased region" description="Gly residues" evidence="6">
    <location>
        <begin position="1"/>
        <end position="10"/>
    </location>
</feature>
<protein>
    <submittedName>
        <fullName evidence="8">Bcswe1</fullName>
    </submittedName>
</protein>
<feature type="region of interest" description="Disordered" evidence="6">
    <location>
        <begin position="1"/>
        <end position="20"/>
    </location>
</feature>
<evidence type="ECO:0000256" key="5">
    <source>
        <dbReference type="ARBA" id="ARBA00037982"/>
    </source>
</evidence>
<dbReference type="Pfam" id="PF00069">
    <property type="entry name" value="Pkinase"/>
    <property type="match status" value="1"/>
</dbReference>
<feature type="compositionally biased region" description="Low complexity" evidence="6">
    <location>
        <begin position="55"/>
        <end position="71"/>
    </location>
</feature>
<keyword evidence="2" id="KW-0547">Nucleotide-binding</keyword>
<keyword evidence="9" id="KW-1185">Reference proteome</keyword>
<feature type="compositionally biased region" description="Low complexity" evidence="6">
    <location>
        <begin position="384"/>
        <end position="398"/>
    </location>
</feature>
<proteinExistence type="inferred from homology"/>
<evidence type="ECO:0000256" key="4">
    <source>
        <dbReference type="ARBA" id="ARBA00022840"/>
    </source>
</evidence>
<feature type="compositionally biased region" description="Low complexity" evidence="6">
    <location>
        <begin position="1203"/>
        <end position="1213"/>
    </location>
</feature>
<reference evidence="8 9" key="1">
    <citation type="submission" date="2023-01" db="EMBL/GenBank/DDBJ databases">
        <title>Analysis of 21 Apiospora genomes using comparative genomics revels a genus with tremendous synthesis potential of carbohydrate active enzymes and secondary metabolites.</title>
        <authorList>
            <person name="Sorensen T."/>
        </authorList>
    </citation>
    <scope>NUCLEOTIDE SEQUENCE [LARGE SCALE GENOMIC DNA]</scope>
    <source>
        <strain evidence="8 9">CBS 83171</strain>
    </source>
</reference>
<feature type="region of interest" description="Disordered" evidence="6">
    <location>
        <begin position="112"/>
        <end position="229"/>
    </location>
</feature>
<dbReference type="InterPro" id="IPR011009">
    <property type="entry name" value="Kinase-like_dom_sf"/>
</dbReference>
<dbReference type="EMBL" id="JAQQWM010000004">
    <property type="protein sequence ID" value="KAK8068113.1"/>
    <property type="molecule type" value="Genomic_DNA"/>
</dbReference>
<comment type="caution">
    <text evidence="8">The sequence shown here is derived from an EMBL/GenBank/DDBJ whole genome shotgun (WGS) entry which is preliminary data.</text>
</comment>
<evidence type="ECO:0000313" key="9">
    <source>
        <dbReference type="Proteomes" id="UP001446871"/>
    </source>
</evidence>
<dbReference type="InterPro" id="IPR050339">
    <property type="entry name" value="CC_SR_Kinase"/>
</dbReference>
<dbReference type="PROSITE" id="PS00108">
    <property type="entry name" value="PROTEIN_KINASE_ST"/>
    <property type="match status" value="1"/>
</dbReference>
<feature type="domain" description="Protein kinase" evidence="7">
    <location>
        <begin position="831"/>
        <end position="1177"/>
    </location>
</feature>
<dbReference type="InterPro" id="IPR008271">
    <property type="entry name" value="Ser/Thr_kinase_AS"/>
</dbReference>
<dbReference type="SMART" id="SM00220">
    <property type="entry name" value="S_TKc"/>
    <property type="match status" value="1"/>
</dbReference>
<feature type="region of interest" description="Disordered" evidence="6">
    <location>
        <begin position="1188"/>
        <end position="1221"/>
    </location>
</feature>
<evidence type="ECO:0000256" key="1">
    <source>
        <dbReference type="ARBA" id="ARBA00022679"/>
    </source>
</evidence>
<gene>
    <name evidence="8" type="ORF">PG996_007225</name>
</gene>
<dbReference type="Proteomes" id="UP001446871">
    <property type="component" value="Unassembled WGS sequence"/>
</dbReference>
<dbReference type="PANTHER" id="PTHR11042">
    <property type="entry name" value="EUKARYOTIC TRANSLATION INITIATION FACTOR 2-ALPHA KINASE EIF2-ALPHA KINASE -RELATED"/>
    <property type="match status" value="1"/>
</dbReference>
<name>A0ABR1VA80_9PEZI</name>
<keyword evidence="3" id="KW-0418">Kinase</keyword>
<evidence type="ECO:0000313" key="8">
    <source>
        <dbReference type="EMBL" id="KAK8068113.1"/>
    </source>
</evidence>
<evidence type="ECO:0000256" key="3">
    <source>
        <dbReference type="ARBA" id="ARBA00022777"/>
    </source>
</evidence>
<feature type="compositionally biased region" description="Polar residues" evidence="6">
    <location>
        <begin position="153"/>
        <end position="167"/>
    </location>
</feature>
<dbReference type="Gene3D" id="3.30.200.20">
    <property type="entry name" value="Phosphorylase Kinase, domain 1"/>
    <property type="match status" value="1"/>
</dbReference>
<dbReference type="SUPFAM" id="SSF56112">
    <property type="entry name" value="Protein kinase-like (PK-like)"/>
    <property type="match status" value="1"/>
</dbReference>
<feature type="compositionally biased region" description="Polar residues" evidence="6">
    <location>
        <begin position="36"/>
        <end position="54"/>
    </location>
</feature>
<keyword evidence="4" id="KW-0067">ATP-binding</keyword>
<organism evidence="8 9">
    <name type="scientific">Apiospora saccharicola</name>
    <dbReference type="NCBI Taxonomy" id="335842"/>
    <lineage>
        <taxon>Eukaryota</taxon>
        <taxon>Fungi</taxon>
        <taxon>Dikarya</taxon>
        <taxon>Ascomycota</taxon>
        <taxon>Pezizomycotina</taxon>
        <taxon>Sordariomycetes</taxon>
        <taxon>Xylariomycetidae</taxon>
        <taxon>Amphisphaeriales</taxon>
        <taxon>Apiosporaceae</taxon>
        <taxon>Apiospora</taxon>
    </lineage>
</organism>